<dbReference type="InterPro" id="IPR045057">
    <property type="entry name" value="Gcn5-rel_NAT"/>
</dbReference>
<dbReference type="Pfam" id="PF14542">
    <property type="entry name" value="Acetyltransf_CG"/>
    <property type="match status" value="1"/>
</dbReference>
<evidence type="ECO:0000259" key="2">
    <source>
        <dbReference type="PROSITE" id="PS51729"/>
    </source>
</evidence>
<keyword evidence="3" id="KW-0808">Transferase</keyword>
<dbReference type="InterPro" id="IPR000182">
    <property type="entry name" value="GNAT_dom"/>
</dbReference>
<dbReference type="OrthoDB" id="9793389at2"/>
<dbReference type="Gene3D" id="3.40.630.30">
    <property type="match status" value="1"/>
</dbReference>
<dbReference type="PANTHER" id="PTHR31435">
    <property type="entry name" value="PROTEIN NATD1"/>
    <property type="match status" value="1"/>
</dbReference>
<evidence type="ECO:0000313" key="4">
    <source>
        <dbReference type="EMBL" id="TRW28319.1"/>
    </source>
</evidence>
<evidence type="ECO:0000313" key="6">
    <source>
        <dbReference type="Proteomes" id="UP000319424"/>
    </source>
</evidence>
<keyword evidence="5" id="KW-1185">Reference proteome</keyword>
<dbReference type="AlphaFoldDB" id="A0A371IJS7"/>
<dbReference type="InterPro" id="IPR031165">
    <property type="entry name" value="GNAT_YJDJ"/>
</dbReference>
<dbReference type="Proteomes" id="UP000319424">
    <property type="component" value="Unassembled WGS sequence"/>
</dbReference>
<feature type="domain" description="N-acetyltransferase" evidence="1">
    <location>
        <begin position="1"/>
        <end position="92"/>
    </location>
</feature>
<gene>
    <name evidence="3" type="ORF">BBG48_008670</name>
    <name evidence="4" type="ORF">FL857_02330</name>
</gene>
<dbReference type="InterPro" id="IPR016181">
    <property type="entry name" value="Acyl_CoA_acyltransferase"/>
</dbReference>
<organism evidence="3 5">
    <name type="scientific">Criibacterium bergeronii</name>
    <dbReference type="NCBI Taxonomy" id="1871336"/>
    <lineage>
        <taxon>Bacteria</taxon>
        <taxon>Bacillati</taxon>
        <taxon>Bacillota</taxon>
        <taxon>Clostridia</taxon>
        <taxon>Peptostreptococcales</taxon>
        <taxon>Filifactoraceae</taxon>
        <taxon>Criibacterium</taxon>
    </lineage>
</organism>
<dbReference type="STRING" id="1871336.BBG48_05090"/>
<evidence type="ECO:0000259" key="1">
    <source>
        <dbReference type="PROSITE" id="PS51186"/>
    </source>
</evidence>
<evidence type="ECO:0000313" key="5">
    <source>
        <dbReference type="Proteomes" id="UP000093352"/>
    </source>
</evidence>
<dbReference type="RefSeq" id="WP_068913982.1">
    <property type="nucleotide sequence ID" value="NZ_MBEW02000022.1"/>
</dbReference>
<comment type="caution">
    <text evidence="3">The sequence shown here is derived from an EMBL/GenBank/DDBJ whole genome shotgun (WGS) entry which is preliminary data.</text>
</comment>
<name>A0A371IJS7_9FIRM</name>
<protein>
    <submittedName>
        <fullName evidence="3">N-acetyltransferase</fullName>
    </submittedName>
</protein>
<dbReference type="SUPFAM" id="SSF55729">
    <property type="entry name" value="Acyl-CoA N-acyltransferases (Nat)"/>
    <property type="match status" value="1"/>
</dbReference>
<proteinExistence type="predicted"/>
<dbReference type="Proteomes" id="UP000093352">
    <property type="component" value="Unassembled WGS sequence"/>
</dbReference>
<dbReference type="PROSITE" id="PS51729">
    <property type="entry name" value="GNAT_YJDJ"/>
    <property type="match status" value="1"/>
</dbReference>
<reference evidence="3 5" key="1">
    <citation type="journal article" date="2016" name="Genome Announc.">
        <title>Draft Genome Sequence of Criibacterium bergeronii gen. nov., sp. nov., Strain CCRI-22567T, Isolated from a Vaginal Sample from a Woman with Bacterial Vaginosis.</title>
        <authorList>
            <person name="Maheux A.F."/>
            <person name="Berube E."/>
            <person name="Boudreau D.K."/>
            <person name="Raymond F."/>
            <person name="Corbeil J."/>
            <person name="Roy P.H."/>
            <person name="Boissinot M."/>
            <person name="Omar R.F."/>
        </authorList>
    </citation>
    <scope>NUCLEOTIDE SEQUENCE [LARGE SCALE GENOMIC DNA]</scope>
    <source>
        <strain evidence="3 5">CCRI-22567</strain>
    </source>
</reference>
<reference evidence="3" key="2">
    <citation type="submission" date="2018-07" db="EMBL/GenBank/DDBJ databases">
        <authorList>
            <person name="Quirk P.G."/>
            <person name="Krulwich T.A."/>
        </authorList>
    </citation>
    <scope>NUCLEOTIDE SEQUENCE</scope>
    <source>
        <strain evidence="3">CCRI-22567</strain>
    </source>
</reference>
<dbReference type="GO" id="GO:0016747">
    <property type="term" value="F:acyltransferase activity, transferring groups other than amino-acyl groups"/>
    <property type="evidence" value="ECO:0007669"/>
    <property type="project" value="InterPro"/>
</dbReference>
<evidence type="ECO:0000313" key="3">
    <source>
        <dbReference type="EMBL" id="RDY20747.1"/>
    </source>
</evidence>
<dbReference type="PROSITE" id="PS51186">
    <property type="entry name" value="GNAT"/>
    <property type="match status" value="1"/>
</dbReference>
<dbReference type="CDD" id="cd04301">
    <property type="entry name" value="NAT_SF"/>
    <property type="match status" value="1"/>
</dbReference>
<dbReference type="PANTHER" id="PTHR31435:SF10">
    <property type="entry name" value="BSR4717 PROTEIN"/>
    <property type="match status" value="1"/>
</dbReference>
<feature type="domain" description="N-acetyltransferase" evidence="2">
    <location>
        <begin position="5"/>
        <end position="91"/>
    </location>
</feature>
<dbReference type="EMBL" id="VJXW01000002">
    <property type="protein sequence ID" value="TRW28319.1"/>
    <property type="molecule type" value="Genomic_DNA"/>
</dbReference>
<accession>A0A371IJS7</accession>
<dbReference type="EMBL" id="MBEW02000022">
    <property type="protein sequence ID" value="RDY20747.1"/>
    <property type="molecule type" value="Genomic_DNA"/>
</dbReference>
<reference evidence="4 6" key="3">
    <citation type="submission" date="2019-07" db="EMBL/GenBank/DDBJ databases">
        <title>Criibacterium bergeronii gen. nov., sp. nov. isolated from human clinical samples.</title>
        <authorList>
            <person name="Maheux A.F."/>
            <person name="Boudreau D.K."/>
            <person name="Berube E."/>
            <person name="Brodeur S."/>
            <person name="Bernard K.A."/>
            <person name="Abed J.Y."/>
            <person name="Ducrey E."/>
            <person name="Guay E.F."/>
            <person name="Raymond F."/>
            <person name="Corbeil J."/>
            <person name="Domingo M.-C."/>
            <person name="Roy P.H."/>
            <person name="Boissinot M."/>
            <person name="Tocheva E.I."/>
            <person name="Omar R.F."/>
        </authorList>
    </citation>
    <scope>NUCLEOTIDE SEQUENCE [LARGE SCALE GENOMIC DNA]</scope>
    <source>
        <strain evidence="4 6">CCRI-24246</strain>
    </source>
</reference>
<sequence length="92" mass="10439">MIDIKFNEEKHQSEAIDGGKVIGYSHFSKSEKIWIIDHTIVSEGYEGQGIARKLVDKVVENARNNNIKLASTCTYALKLFTTKDEYKDIFVG</sequence>